<dbReference type="InterPro" id="IPR015424">
    <property type="entry name" value="PyrdxlP-dep_Trfase"/>
</dbReference>
<dbReference type="PANTHER" id="PTHR11808:SF90">
    <property type="entry name" value="CYSTATHIONINE GAMMA-SYNTHASE"/>
    <property type="match status" value="1"/>
</dbReference>
<dbReference type="EMBL" id="AAZJ01000016">
    <property type="protein sequence ID" value="EDK13040.1"/>
    <property type="molecule type" value="Genomic_DNA"/>
</dbReference>
<dbReference type="Gene3D" id="3.40.640.10">
    <property type="entry name" value="Type I PLP-dependent aspartate aminotransferase-like (Major domain)"/>
    <property type="match status" value="1"/>
</dbReference>
<dbReference type="InterPro" id="IPR000277">
    <property type="entry name" value="Cys/Met-Metab_PyrdxlP-dep_enz"/>
</dbReference>
<sequence>MTQQYAIDTLLAQAGNRSDERTGAVSAPIFLSTAYGHCGIGESTGFDYTRTKNPTRTVLEETIAKLENGDRGFAFSSGMAAIQVLMTLFTAPDEWIVSSDVYGGTYRLLDFSYKNNNSVKPVYVNTASASEIEAAINPNTKAIFIETPSNPLMEECDVVEIAKLAKKI</sequence>
<proteinExistence type="inferred from homology"/>
<dbReference type="GO" id="GO:0005737">
    <property type="term" value="C:cytoplasm"/>
    <property type="evidence" value="ECO:0007669"/>
    <property type="project" value="TreeGrafter"/>
</dbReference>
<dbReference type="AlphaFoldDB" id="A4P0P9"/>
<evidence type="ECO:0000256" key="1">
    <source>
        <dbReference type="ARBA" id="ARBA00001933"/>
    </source>
</evidence>
<comment type="similarity">
    <text evidence="3">Belongs to the trans-sulfuration enzymes family.</text>
</comment>
<evidence type="ECO:0000256" key="3">
    <source>
        <dbReference type="RuleBase" id="RU362118"/>
    </source>
</evidence>
<keyword evidence="2 3" id="KW-0663">Pyridoxal phosphate</keyword>
<evidence type="ECO:0000313" key="4">
    <source>
        <dbReference type="EMBL" id="EDK13040.1"/>
    </source>
</evidence>
<dbReference type="SUPFAM" id="SSF53383">
    <property type="entry name" value="PLP-dependent transferases"/>
    <property type="match status" value="1"/>
</dbReference>
<gene>
    <name evidence="4" type="ORF">CGSHiR3021_11189</name>
</gene>
<evidence type="ECO:0000256" key="2">
    <source>
        <dbReference type="ARBA" id="ARBA00022898"/>
    </source>
</evidence>
<evidence type="ECO:0000313" key="5">
    <source>
        <dbReference type="Proteomes" id="UP000005596"/>
    </source>
</evidence>
<dbReference type="InterPro" id="IPR015421">
    <property type="entry name" value="PyrdxlP-dep_Trfase_major"/>
</dbReference>
<dbReference type="PANTHER" id="PTHR11808">
    <property type="entry name" value="TRANS-SULFURATION ENZYME FAMILY MEMBER"/>
    <property type="match status" value="1"/>
</dbReference>
<name>A4P0P9_HAEIF</name>
<dbReference type="Proteomes" id="UP000005596">
    <property type="component" value="Unassembled WGS sequence"/>
</dbReference>
<dbReference type="BioCyc" id="HINF375063:G119K-2051-MONOMER"/>
<comment type="cofactor">
    <cofactor evidence="1 3">
        <name>pyridoxal 5'-phosphate</name>
        <dbReference type="ChEBI" id="CHEBI:597326"/>
    </cofactor>
</comment>
<dbReference type="GO" id="GO:0030170">
    <property type="term" value="F:pyridoxal phosphate binding"/>
    <property type="evidence" value="ECO:0007669"/>
    <property type="project" value="InterPro"/>
</dbReference>
<protein>
    <submittedName>
        <fullName evidence="4">Cystathionine gamma-synthase</fullName>
    </submittedName>
</protein>
<reference evidence="4 5" key="1">
    <citation type="journal article" date="2007" name="Genome Biol.">
        <title>Characterization and modeling of the Haemophilus influenzae core and supragenomes based on the complete genomic sequences of Rd and 12 clinical nontypeable strains.</title>
        <authorList>
            <person name="Hogg J.S."/>
            <person name="Hu F.Z."/>
            <person name="Janto B."/>
            <person name="Boissy R."/>
            <person name="Hayes J."/>
            <person name="Keefe R."/>
            <person name="Post J.C."/>
            <person name="Ehrlich G.D."/>
        </authorList>
    </citation>
    <scope>NUCLEOTIDE SEQUENCE [LARGE SCALE GENOMIC DNA]</scope>
    <source>
        <strain evidence="4 5">22.4-21</strain>
    </source>
</reference>
<accession>A4P0P9</accession>
<dbReference type="GO" id="GO:0016846">
    <property type="term" value="F:carbon-sulfur lyase activity"/>
    <property type="evidence" value="ECO:0007669"/>
    <property type="project" value="TreeGrafter"/>
</dbReference>
<dbReference type="Pfam" id="PF01053">
    <property type="entry name" value="Cys_Met_Meta_PP"/>
    <property type="match status" value="1"/>
</dbReference>
<dbReference type="GO" id="GO:0019346">
    <property type="term" value="P:transsulfuration"/>
    <property type="evidence" value="ECO:0007669"/>
    <property type="project" value="InterPro"/>
</dbReference>
<organism evidence="4 5">
    <name type="scientific">Haemophilus influenzae 22.4-21</name>
    <dbReference type="NCBI Taxonomy" id="375063"/>
    <lineage>
        <taxon>Bacteria</taxon>
        <taxon>Pseudomonadati</taxon>
        <taxon>Pseudomonadota</taxon>
        <taxon>Gammaproteobacteria</taxon>
        <taxon>Pasteurellales</taxon>
        <taxon>Pasteurellaceae</taxon>
        <taxon>Haemophilus</taxon>
    </lineage>
</organism>